<evidence type="ECO:0000313" key="2">
    <source>
        <dbReference type="Proteomes" id="UP000887566"/>
    </source>
</evidence>
<accession>A0A914VL32</accession>
<protein>
    <submittedName>
        <fullName evidence="3">EB domain-containing protein</fullName>
    </submittedName>
</protein>
<sequence length="186" mass="19483">MYCSSGLCTCLSTYVASDGYCYIKINPTETGCVIDSQCSAVWPDAFCDKGSNQCFCPAETHVAMDTRDGWVCLNLIEQATGNVASVPFICPLPEGAGFQTTLMDPAHPALTDPATGATYLGPVLCTTTSVITDDSNNGDGSTACIYTNGGTNDVYVADLYDCVGFAFAFQGIPQYTGSPNGACCMN</sequence>
<organism evidence="2 3">
    <name type="scientific">Plectus sambesii</name>
    <dbReference type="NCBI Taxonomy" id="2011161"/>
    <lineage>
        <taxon>Eukaryota</taxon>
        <taxon>Metazoa</taxon>
        <taxon>Ecdysozoa</taxon>
        <taxon>Nematoda</taxon>
        <taxon>Chromadorea</taxon>
        <taxon>Plectida</taxon>
        <taxon>Plectina</taxon>
        <taxon>Plectoidea</taxon>
        <taxon>Plectidae</taxon>
        <taxon>Plectus</taxon>
    </lineage>
</organism>
<dbReference type="AlphaFoldDB" id="A0A914VL32"/>
<dbReference type="Pfam" id="PF01683">
    <property type="entry name" value="EB"/>
    <property type="match status" value="1"/>
</dbReference>
<dbReference type="InterPro" id="IPR053014">
    <property type="entry name" value="Cuticle_assoc_divergent"/>
</dbReference>
<dbReference type="WBParaSite" id="PSAMB.scaffold20600size713.g38096.t1">
    <property type="protein sequence ID" value="PSAMB.scaffold20600size713.g38096.t1"/>
    <property type="gene ID" value="PSAMB.scaffold20600size713.g38096"/>
</dbReference>
<evidence type="ECO:0000259" key="1">
    <source>
        <dbReference type="Pfam" id="PF01683"/>
    </source>
</evidence>
<keyword evidence="2" id="KW-1185">Reference proteome</keyword>
<feature type="domain" description="EB" evidence="1">
    <location>
        <begin position="10"/>
        <end position="61"/>
    </location>
</feature>
<dbReference type="PANTHER" id="PTHR46339:SF7">
    <property type="entry name" value="BPTI_KUNITZ INHIBITOR DOMAIN-CONTAINING PROTEIN"/>
    <property type="match status" value="1"/>
</dbReference>
<evidence type="ECO:0000313" key="3">
    <source>
        <dbReference type="WBParaSite" id="PSAMB.scaffold20600size713.g38096.t1"/>
    </source>
</evidence>
<reference evidence="3" key="1">
    <citation type="submission" date="2022-11" db="UniProtKB">
        <authorList>
            <consortium name="WormBaseParasite"/>
        </authorList>
    </citation>
    <scope>IDENTIFICATION</scope>
</reference>
<dbReference type="PANTHER" id="PTHR46339">
    <property type="entry name" value="PROTEIN CBG15282-RELATED"/>
    <property type="match status" value="1"/>
</dbReference>
<proteinExistence type="predicted"/>
<name>A0A914VL32_9BILA</name>
<dbReference type="InterPro" id="IPR006149">
    <property type="entry name" value="EB_dom"/>
</dbReference>
<dbReference type="Proteomes" id="UP000887566">
    <property type="component" value="Unplaced"/>
</dbReference>